<dbReference type="Gene3D" id="2.40.30.20">
    <property type="match status" value="2"/>
</dbReference>
<reference evidence="13 14" key="1">
    <citation type="submission" date="2020-08" db="EMBL/GenBank/DDBJ databases">
        <title>Bridging the membrane lipid divide: bacteria of the FCB group superphylum have the potential to synthesize archaeal ether lipids.</title>
        <authorList>
            <person name="Villanueva L."/>
            <person name="Von Meijenfeldt F.A.B."/>
            <person name="Westbye A.B."/>
            <person name="Yadav S."/>
            <person name="Hopmans E.C."/>
            <person name="Dutilh B.E."/>
            <person name="Sinninghe Damste J.S."/>
        </authorList>
    </citation>
    <scope>NUCLEOTIDE SEQUENCE [LARGE SCALE GENOMIC DNA]</scope>
    <source>
        <strain evidence="13">NIOZ-UU27</strain>
    </source>
</reference>
<protein>
    <recommendedName>
        <fullName evidence="6 10">Riboflavin synthase</fullName>
        <ecNumber evidence="5 10">2.5.1.9</ecNumber>
    </recommendedName>
</protein>
<accession>A0A8J6N459</accession>
<comment type="pathway">
    <text evidence="3">Cofactor biosynthesis; riboflavin biosynthesis; riboflavin from 2-hydroxy-3-oxobutyl phosphate and 5-amino-6-(D-ribitylamino)uracil: step 2/2.</text>
</comment>
<comment type="catalytic activity">
    <reaction evidence="1">
        <text>2 6,7-dimethyl-8-(1-D-ribityl)lumazine + H(+) = 5-amino-6-(D-ribitylamino)uracil + riboflavin</text>
        <dbReference type="Rhea" id="RHEA:20772"/>
        <dbReference type="ChEBI" id="CHEBI:15378"/>
        <dbReference type="ChEBI" id="CHEBI:15934"/>
        <dbReference type="ChEBI" id="CHEBI:57986"/>
        <dbReference type="ChEBI" id="CHEBI:58201"/>
        <dbReference type="EC" id="2.5.1.9"/>
    </reaction>
</comment>
<feature type="repeat" description="Lumazine-binding" evidence="11">
    <location>
        <begin position="97"/>
        <end position="193"/>
    </location>
</feature>
<dbReference type="Proteomes" id="UP000650524">
    <property type="component" value="Unassembled WGS sequence"/>
</dbReference>
<evidence type="ECO:0000313" key="14">
    <source>
        <dbReference type="Proteomes" id="UP000650524"/>
    </source>
</evidence>
<evidence type="ECO:0000256" key="7">
    <source>
        <dbReference type="ARBA" id="ARBA00022619"/>
    </source>
</evidence>
<feature type="domain" description="Lumazine-binding" evidence="12">
    <location>
        <begin position="1"/>
        <end position="96"/>
    </location>
</feature>
<evidence type="ECO:0000256" key="6">
    <source>
        <dbReference type="ARBA" id="ARBA00013950"/>
    </source>
</evidence>
<comment type="function">
    <text evidence="2">Catalyzes the dismutation of two molecules of 6,7-dimethyl-8-ribityllumazine, resulting in the formation of riboflavin and 5-amino-6-(D-ribitylamino)uracil.</text>
</comment>
<evidence type="ECO:0000256" key="3">
    <source>
        <dbReference type="ARBA" id="ARBA00004887"/>
    </source>
</evidence>
<organism evidence="13 14">
    <name type="scientific">Candidatus Desulfacyla euxinica</name>
    <dbReference type="NCBI Taxonomy" id="2841693"/>
    <lineage>
        <taxon>Bacteria</taxon>
        <taxon>Deltaproteobacteria</taxon>
        <taxon>Candidatus Desulfacyla</taxon>
    </lineage>
</organism>
<dbReference type="GO" id="GO:0009231">
    <property type="term" value="P:riboflavin biosynthetic process"/>
    <property type="evidence" value="ECO:0007669"/>
    <property type="project" value="UniProtKB-KW"/>
</dbReference>
<comment type="subunit">
    <text evidence="4">Homotrimer.</text>
</comment>
<dbReference type="EC" id="2.5.1.9" evidence="5 10"/>
<feature type="domain" description="Lumazine-binding" evidence="12">
    <location>
        <begin position="97"/>
        <end position="193"/>
    </location>
</feature>
<dbReference type="FunFam" id="2.40.30.20:FF:000003">
    <property type="entry name" value="Riboflavin synthase, alpha subunit"/>
    <property type="match status" value="1"/>
</dbReference>
<dbReference type="NCBIfam" id="TIGR00187">
    <property type="entry name" value="ribE"/>
    <property type="match status" value="1"/>
</dbReference>
<dbReference type="Pfam" id="PF00677">
    <property type="entry name" value="Lum_binding"/>
    <property type="match status" value="2"/>
</dbReference>
<dbReference type="PIRSF" id="PIRSF000498">
    <property type="entry name" value="Riboflavin_syn_A"/>
    <property type="match status" value="1"/>
</dbReference>
<dbReference type="InterPro" id="IPR001783">
    <property type="entry name" value="Lumazine-bd"/>
</dbReference>
<evidence type="ECO:0000256" key="2">
    <source>
        <dbReference type="ARBA" id="ARBA00002803"/>
    </source>
</evidence>
<feature type="repeat" description="Lumazine-binding" evidence="11">
    <location>
        <begin position="1"/>
        <end position="96"/>
    </location>
</feature>
<name>A0A8J6N459_9DELT</name>
<dbReference type="PANTHER" id="PTHR21098">
    <property type="entry name" value="RIBOFLAVIN SYNTHASE ALPHA CHAIN"/>
    <property type="match status" value="1"/>
</dbReference>
<dbReference type="PANTHER" id="PTHR21098:SF12">
    <property type="entry name" value="RIBOFLAVIN SYNTHASE"/>
    <property type="match status" value="1"/>
</dbReference>
<dbReference type="AlphaFoldDB" id="A0A8J6N459"/>
<proteinExistence type="predicted"/>
<dbReference type="InterPro" id="IPR017938">
    <property type="entry name" value="Riboflavin_synthase-like_b-brl"/>
</dbReference>
<gene>
    <name evidence="13" type="ORF">H8E19_15350</name>
</gene>
<evidence type="ECO:0000256" key="5">
    <source>
        <dbReference type="ARBA" id="ARBA00012827"/>
    </source>
</evidence>
<dbReference type="NCBIfam" id="NF009566">
    <property type="entry name" value="PRK13020.1"/>
    <property type="match status" value="1"/>
</dbReference>
<evidence type="ECO:0000256" key="10">
    <source>
        <dbReference type="NCBIfam" id="TIGR00187"/>
    </source>
</evidence>
<dbReference type="SUPFAM" id="SSF63380">
    <property type="entry name" value="Riboflavin synthase domain-like"/>
    <property type="match status" value="2"/>
</dbReference>
<keyword evidence="7" id="KW-0686">Riboflavin biosynthesis</keyword>
<evidence type="ECO:0000256" key="8">
    <source>
        <dbReference type="ARBA" id="ARBA00022679"/>
    </source>
</evidence>
<dbReference type="PROSITE" id="PS51177">
    <property type="entry name" value="LUMAZINE_BIND"/>
    <property type="match status" value="2"/>
</dbReference>
<evidence type="ECO:0000313" key="13">
    <source>
        <dbReference type="EMBL" id="MBC8178780.1"/>
    </source>
</evidence>
<evidence type="ECO:0000256" key="4">
    <source>
        <dbReference type="ARBA" id="ARBA00011233"/>
    </source>
</evidence>
<dbReference type="NCBIfam" id="NF006767">
    <property type="entry name" value="PRK09289.1"/>
    <property type="match status" value="1"/>
</dbReference>
<evidence type="ECO:0000256" key="11">
    <source>
        <dbReference type="PROSITE-ProRule" id="PRU00524"/>
    </source>
</evidence>
<evidence type="ECO:0000259" key="12">
    <source>
        <dbReference type="PROSITE" id="PS51177"/>
    </source>
</evidence>
<sequence>MFTGLVEGIGKIKDIRRIQDYMRLSVTPQIDVTDCQTGDSISLDGVCLTITEVANGSFSMDVSGETLSRTTLGQLRQGDSVNFERALRLTDRLGGHVVLGHVDGIGKIRKKERQQNTSLLRIGVNKELSRYIIEKGSIAVDGISLTVNACEKDFFEINIIPHTGMETTLLKKRVGDQVNIETDLIGKYIEKFISSESSIRKDKKSSGSDFETLLKNEFGQ</sequence>
<dbReference type="GO" id="GO:0004746">
    <property type="term" value="F:riboflavin synthase activity"/>
    <property type="evidence" value="ECO:0007669"/>
    <property type="project" value="UniProtKB-UniRule"/>
</dbReference>
<comment type="caution">
    <text evidence="13">The sequence shown here is derived from an EMBL/GenBank/DDBJ whole genome shotgun (WGS) entry which is preliminary data.</text>
</comment>
<dbReference type="FunFam" id="2.40.30.20:FF:000004">
    <property type="entry name" value="Riboflavin synthase, alpha subunit"/>
    <property type="match status" value="1"/>
</dbReference>
<dbReference type="InterPro" id="IPR023366">
    <property type="entry name" value="ATP_synth_asu-like_sf"/>
</dbReference>
<dbReference type="EMBL" id="JACNJD010000313">
    <property type="protein sequence ID" value="MBC8178780.1"/>
    <property type="molecule type" value="Genomic_DNA"/>
</dbReference>
<keyword evidence="8 13" id="KW-0808">Transferase</keyword>
<keyword evidence="9" id="KW-0677">Repeat</keyword>
<dbReference type="InterPro" id="IPR026017">
    <property type="entry name" value="Lumazine-bd_dom"/>
</dbReference>
<evidence type="ECO:0000256" key="1">
    <source>
        <dbReference type="ARBA" id="ARBA00000968"/>
    </source>
</evidence>
<evidence type="ECO:0000256" key="9">
    <source>
        <dbReference type="ARBA" id="ARBA00022737"/>
    </source>
</evidence>
<dbReference type="CDD" id="cd00402">
    <property type="entry name" value="Riboflavin_synthase_like"/>
    <property type="match status" value="1"/>
</dbReference>